<evidence type="ECO:0000256" key="5">
    <source>
        <dbReference type="SAM" id="SignalP"/>
    </source>
</evidence>
<dbReference type="PANTHER" id="PTHR30329:SF21">
    <property type="entry name" value="LIPOPROTEIN YIAD-RELATED"/>
    <property type="match status" value="1"/>
</dbReference>
<dbReference type="RefSeq" id="WP_259414856.1">
    <property type="nucleotide sequence ID" value="NZ_JANWGH010000002.1"/>
</dbReference>
<proteinExistence type="predicted"/>
<dbReference type="Pfam" id="PF07676">
    <property type="entry name" value="PD40"/>
    <property type="match status" value="1"/>
</dbReference>
<name>A0ABT2G7F8_9BACT</name>
<comment type="caution">
    <text evidence="7">The sequence shown here is derived from an EMBL/GenBank/DDBJ whole genome shotgun (WGS) entry which is preliminary data.</text>
</comment>
<accession>A0ABT2G7F8</accession>
<evidence type="ECO:0000256" key="2">
    <source>
        <dbReference type="ARBA" id="ARBA00023136"/>
    </source>
</evidence>
<dbReference type="Proteomes" id="UP001206788">
    <property type="component" value="Unassembled WGS sequence"/>
</dbReference>
<dbReference type="PANTHER" id="PTHR30329">
    <property type="entry name" value="STATOR ELEMENT OF FLAGELLAR MOTOR COMPLEX"/>
    <property type="match status" value="1"/>
</dbReference>
<dbReference type="InterPro" id="IPR011990">
    <property type="entry name" value="TPR-like_helical_dom_sf"/>
</dbReference>
<reference evidence="7 8" key="1">
    <citation type="submission" date="2022-08" db="EMBL/GenBank/DDBJ databases">
        <title>Algoriphagus sp. CAU 1643 isolated from mud.</title>
        <authorList>
            <person name="Kim W."/>
        </authorList>
    </citation>
    <scope>NUCLEOTIDE SEQUENCE [LARGE SCALE GENOMIC DNA]</scope>
    <source>
        <strain evidence="7 8">CAU 1643</strain>
    </source>
</reference>
<feature type="signal peptide" evidence="5">
    <location>
        <begin position="1"/>
        <end position="23"/>
    </location>
</feature>
<dbReference type="InterPro" id="IPR050330">
    <property type="entry name" value="Bact_OuterMem_StrucFunc"/>
</dbReference>
<dbReference type="CDD" id="cd07185">
    <property type="entry name" value="OmpA_C-like"/>
    <property type="match status" value="2"/>
</dbReference>
<dbReference type="SUPFAM" id="SSF103088">
    <property type="entry name" value="OmpA-like"/>
    <property type="match status" value="2"/>
</dbReference>
<keyword evidence="8" id="KW-1185">Reference proteome</keyword>
<protein>
    <submittedName>
        <fullName evidence="7">OmpA family protein</fullName>
    </submittedName>
</protein>
<comment type="subcellular location">
    <subcellularLocation>
        <location evidence="1">Cell outer membrane</location>
    </subcellularLocation>
</comment>
<dbReference type="PRINTS" id="PR01021">
    <property type="entry name" value="OMPADOMAIN"/>
</dbReference>
<dbReference type="InterPro" id="IPR011659">
    <property type="entry name" value="WD40"/>
</dbReference>
<sequence>MIIKKNIFVLIVMLFLASLSAYAQNRNLRFADDKFKYERFGFAADEYEKAYSKKEKYSTALLLAESYQNIHDYENSFKWWNEVIQFEESTKEDFYQFLIAGMKLDPEFQLEDVLAQSQFNENDFPELDLEYIKYLYSKRSNLKLIPFDSVNSNGSDYGIVQGLGNTMYFASDRGGVIPSEKKAIRLDAKNQFQTKEKYNFNDRQFFLIYSKDSSDHLNGFDVPSDEVFHFSDPFFVKEKNILFYTITRGINKVKRKREITVYPELYYSTLSLQEELLDPKAFPFNDSLNYGVISPFIDLENKRLYFSSNMEGGYGGYDIYYSSFDDSLNFESPINLGPVINSPGNERDPFLYIDKLYFSSDGHKGLGGFDVFVSEKTENGFESVENLGIPYNSPNDDFSFRKYGEQEIFISSDRMGGKGMDDIYYIESLYKYLITNVIDCQDVGVDGYSLEVFDDTNRKLLESQVLANNKRLTNLEPNSDFQVSVSKEGFFSISDNTITTKNIQEDTLYRNYKLIPIPYQLGVYVDIVYYDLDKFNIRSDAQQALDQLGELMNKYDFLDLVVSSHTDSRASDEYNIVLSNNRANAVRDYLSKWDISPSRIRLEWFGEKVLTNNCVDGIDCPEFEHQLNRRSELVLELFPDPTVQYSIPNQFKEFDICNPSSIQKWFFDQVYQLPTIYFDFDKSMLRSIHKKELERVALMLKTMPKLNLAINGYTDQFGTDKYNLDLSMRRSESVKKYLLSKEIEAFRLYEYSFGETSPVYDCGLMDCNHFNHQKNRRVELKINF</sequence>
<dbReference type="InterPro" id="IPR006665">
    <property type="entry name" value="OmpA-like"/>
</dbReference>
<evidence type="ECO:0000259" key="6">
    <source>
        <dbReference type="PROSITE" id="PS51123"/>
    </source>
</evidence>
<dbReference type="Gene3D" id="3.30.1330.60">
    <property type="entry name" value="OmpA-like domain"/>
    <property type="match status" value="2"/>
</dbReference>
<organism evidence="7 8">
    <name type="scientific">Algoriphagus limi</name>
    <dbReference type="NCBI Taxonomy" id="2975273"/>
    <lineage>
        <taxon>Bacteria</taxon>
        <taxon>Pseudomonadati</taxon>
        <taxon>Bacteroidota</taxon>
        <taxon>Cytophagia</taxon>
        <taxon>Cytophagales</taxon>
        <taxon>Cyclobacteriaceae</taxon>
        <taxon>Algoriphagus</taxon>
    </lineage>
</organism>
<feature type="chain" id="PRO_5047136967" evidence="5">
    <location>
        <begin position="24"/>
        <end position="784"/>
    </location>
</feature>
<evidence type="ECO:0000313" key="8">
    <source>
        <dbReference type="Proteomes" id="UP001206788"/>
    </source>
</evidence>
<feature type="domain" description="OmpA-like" evidence="6">
    <location>
        <begin position="517"/>
        <end position="639"/>
    </location>
</feature>
<keyword evidence="2 4" id="KW-0472">Membrane</keyword>
<dbReference type="InterPro" id="IPR006664">
    <property type="entry name" value="OMP_bac"/>
</dbReference>
<evidence type="ECO:0000256" key="1">
    <source>
        <dbReference type="ARBA" id="ARBA00004442"/>
    </source>
</evidence>
<keyword evidence="3" id="KW-0998">Cell outer membrane</keyword>
<dbReference type="Pfam" id="PF00691">
    <property type="entry name" value="OmpA"/>
    <property type="match status" value="2"/>
</dbReference>
<dbReference type="InterPro" id="IPR036737">
    <property type="entry name" value="OmpA-like_sf"/>
</dbReference>
<evidence type="ECO:0000256" key="3">
    <source>
        <dbReference type="ARBA" id="ARBA00023237"/>
    </source>
</evidence>
<feature type="domain" description="OmpA-like" evidence="6">
    <location>
        <begin position="665"/>
        <end position="784"/>
    </location>
</feature>
<evidence type="ECO:0000256" key="4">
    <source>
        <dbReference type="PROSITE-ProRule" id="PRU00473"/>
    </source>
</evidence>
<keyword evidence="5" id="KW-0732">Signal</keyword>
<evidence type="ECO:0000313" key="7">
    <source>
        <dbReference type="EMBL" id="MCS5491199.1"/>
    </source>
</evidence>
<dbReference type="SUPFAM" id="SSF48452">
    <property type="entry name" value="TPR-like"/>
    <property type="match status" value="1"/>
</dbReference>
<gene>
    <name evidence="7" type="ORF">NY014_12200</name>
</gene>
<dbReference type="EMBL" id="JANWGH010000002">
    <property type="protein sequence ID" value="MCS5491199.1"/>
    <property type="molecule type" value="Genomic_DNA"/>
</dbReference>
<dbReference type="PROSITE" id="PS51123">
    <property type="entry name" value="OMPA_2"/>
    <property type="match status" value="2"/>
</dbReference>